<dbReference type="InterPro" id="IPR003838">
    <property type="entry name" value="ABC3_permease_C"/>
</dbReference>
<feature type="transmembrane region" description="Helical" evidence="8">
    <location>
        <begin position="15"/>
        <end position="35"/>
    </location>
</feature>
<evidence type="ECO:0000256" key="1">
    <source>
        <dbReference type="ARBA" id="ARBA00004651"/>
    </source>
</evidence>
<dbReference type="PANTHER" id="PTHR43738">
    <property type="entry name" value="ABC TRANSPORTER, MEMBRANE PROTEIN"/>
    <property type="match status" value="1"/>
</dbReference>
<feature type="domain" description="MacB-like periplasmic core" evidence="10">
    <location>
        <begin position="22"/>
        <end position="194"/>
    </location>
</feature>
<evidence type="ECO:0000256" key="5">
    <source>
        <dbReference type="ARBA" id="ARBA00022989"/>
    </source>
</evidence>
<keyword evidence="6 8" id="KW-0472">Membrane</keyword>
<reference evidence="11 12" key="1">
    <citation type="submission" date="2018-03" db="EMBL/GenBank/DDBJ databases">
        <title>Chitinolytic properties of Streptosporangium nondiastaticum TBG75A20.</title>
        <authorList>
            <person name="Gayathri V."/>
            <person name="Shiburaj S."/>
        </authorList>
    </citation>
    <scope>NUCLEOTIDE SEQUENCE [LARGE SCALE GENOMIC DNA]</scope>
    <source>
        <strain evidence="11 12">TBG75A20</strain>
    </source>
</reference>
<keyword evidence="5 8" id="KW-1133">Transmembrane helix</keyword>
<dbReference type="InterPro" id="IPR051125">
    <property type="entry name" value="ABC-4/HrtB_transporter"/>
</dbReference>
<evidence type="ECO:0000259" key="10">
    <source>
        <dbReference type="Pfam" id="PF12704"/>
    </source>
</evidence>
<dbReference type="AlphaFoldDB" id="A0A9X7PFW2"/>
<sequence length="359" mass="36092">MFVALRDIRFARGRFALMGAVVTLITTLVVFLYGLTDGLAREASSAVAGLPAGRIVFGAPAGAGPEVSFSNSSVDAAQQRAWREAAGVRSAEPFGVAMTRLTAGGRAESVSVFGTPDRLRPALLSGRGPAGSAPGGGEVAVSERVARDAGLRTGDRITLGTEELTVSGVTEDRSHGHAPSVWTTLATWQRVSHQAQPTALAVDGGGRPAGDAARSTKAVSVGEALDGIDGYAAEHGTLRMIQGFLFVVSALVVGAFFTVWTVQRRPDVAVLKAVGASSAYLVRDALGQAAVVLAAGSLLGAAAGAAGGALASASVPFELGAATVAVPVAAMVLLGLAGSALAVRRITSVDPLTALGASR</sequence>
<dbReference type="OrthoDB" id="5242186at2"/>
<dbReference type="Pfam" id="PF02687">
    <property type="entry name" value="FtsX"/>
    <property type="match status" value="1"/>
</dbReference>
<evidence type="ECO:0000256" key="2">
    <source>
        <dbReference type="ARBA" id="ARBA00022448"/>
    </source>
</evidence>
<feature type="transmembrane region" description="Helical" evidence="8">
    <location>
        <begin position="319"/>
        <end position="343"/>
    </location>
</feature>
<feature type="domain" description="ABC3 transporter permease C-terminal" evidence="9">
    <location>
        <begin position="243"/>
        <end position="351"/>
    </location>
</feature>
<keyword evidence="3" id="KW-1003">Cell membrane</keyword>
<evidence type="ECO:0000313" key="12">
    <source>
        <dbReference type="Proteomes" id="UP000242427"/>
    </source>
</evidence>
<dbReference type="Proteomes" id="UP000242427">
    <property type="component" value="Unassembled WGS sequence"/>
</dbReference>
<proteinExistence type="inferred from homology"/>
<comment type="caution">
    <text evidence="11">The sequence shown here is derived from an EMBL/GenBank/DDBJ whole genome shotgun (WGS) entry which is preliminary data.</text>
</comment>
<dbReference type="GO" id="GO:0005886">
    <property type="term" value="C:plasma membrane"/>
    <property type="evidence" value="ECO:0007669"/>
    <property type="project" value="UniProtKB-SubCell"/>
</dbReference>
<evidence type="ECO:0000256" key="4">
    <source>
        <dbReference type="ARBA" id="ARBA00022692"/>
    </source>
</evidence>
<evidence type="ECO:0000256" key="8">
    <source>
        <dbReference type="SAM" id="Phobius"/>
    </source>
</evidence>
<dbReference type="Pfam" id="PF12704">
    <property type="entry name" value="MacB_PCD"/>
    <property type="match status" value="1"/>
</dbReference>
<keyword evidence="2" id="KW-0813">Transport</keyword>
<evidence type="ECO:0000256" key="3">
    <source>
        <dbReference type="ARBA" id="ARBA00022475"/>
    </source>
</evidence>
<evidence type="ECO:0000259" key="9">
    <source>
        <dbReference type="Pfam" id="PF02687"/>
    </source>
</evidence>
<dbReference type="InterPro" id="IPR025857">
    <property type="entry name" value="MacB_PCD"/>
</dbReference>
<organism evidence="11 12">
    <name type="scientific">Streptosporangium nondiastaticum</name>
    <dbReference type="NCBI Taxonomy" id="35764"/>
    <lineage>
        <taxon>Bacteria</taxon>
        <taxon>Bacillati</taxon>
        <taxon>Actinomycetota</taxon>
        <taxon>Actinomycetes</taxon>
        <taxon>Streptosporangiales</taxon>
        <taxon>Streptosporangiaceae</taxon>
        <taxon>Streptosporangium</taxon>
    </lineage>
</organism>
<keyword evidence="4 8" id="KW-0812">Transmembrane</keyword>
<evidence type="ECO:0000256" key="7">
    <source>
        <dbReference type="ARBA" id="ARBA00038076"/>
    </source>
</evidence>
<name>A0A9X7PFW2_9ACTN</name>
<evidence type="ECO:0000313" key="11">
    <source>
        <dbReference type="EMBL" id="PSJ26347.1"/>
    </source>
</evidence>
<gene>
    <name evidence="11" type="ORF">B7P34_23235</name>
</gene>
<dbReference type="PANTHER" id="PTHR43738:SF1">
    <property type="entry name" value="HEMIN TRANSPORT SYSTEM PERMEASE PROTEIN HRTB-RELATED"/>
    <property type="match status" value="1"/>
</dbReference>
<comment type="similarity">
    <text evidence="7">Belongs to the ABC-4 integral membrane protein family.</text>
</comment>
<protein>
    <submittedName>
        <fullName evidence="11">ABC transporter permease</fullName>
    </submittedName>
</protein>
<feature type="transmembrane region" description="Helical" evidence="8">
    <location>
        <begin position="243"/>
        <end position="262"/>
    </location>
</feature>
<accession>A0A9X7PFW2</accession>
<dbReference type="EMBL" id="PXWG01000076">
    <property type="protein sequence ID" value="PSJ26347.1"/>
    <property type="molecule type" value="Genomic_DNA"/>
</dbReference>
<keyword evidence="12" id="KW-1185">Reference proteome</keyword>
<comment type="subcellular location">
    <subcellularLocation>
        <location evidence="1">Cell membrane</location>
        <topology evidence="1">Multi-pass membrane protein</topology>
    </subcellularLocation>
</comment>
<dbReference type="RefSeq" id="WP_106679441.1">
    <property type="nucleotide sequence ID" value="NZ_PXWG01000076.1"/>
</dbReference>
<evidence type="ECO:0000256" key="6">
    <source>
        <dbReference type="ARBA" id="ARBA00023136"/>
    </source>
</evidence>
<feature type="transmembrane region" description="Helical" evidence="8">
    <location>
        <begin position="290"/>
        <end position="313"/>
    </location>
</feature>